<dbReference type="PANTHER" id="PTHR10779">
    <property type="entry name" value="DYNEIN LIGHT CHAIN ROADBLOCK"/>
    <property type="match status" value="1"/>
</dbReference>
<evidence type="ECO:0008006" key="3">
    <source>
        <dbReference type="Google" id="ProtNLM"/>
    </source>
</evidence>
<dbReference type="STRING" id="1884261.A0A5C3QZ93"/>
<name>A0A5C3QZ93_9AGAR</name>
<protein>
    <recommendedName>
        <fullName evidence="3">Roadblock/LAMTOR2 domain-containing protein</fullName>
    </recommendedName>
</protein>
<reference evidence="1 2" key="1">
    <citation type="journal article" date="2019" name="Nat. Ecol. Evol.">
        <title>Megaphylogeny resolves global patterns of mushroom evolution.</title>
        <authorList>
            <person name="Varga T."/>
            <person name="Krizsan K."/>
            <person name="Foldi C."/>
            <person name="Dima B."/>
            <person name="Sanchez-Garcia M."/>
            <person name="Sanchez-Ramirez S."/>
            <person name="Szollosi G.J."/>
            <person name="Szarkandi J.G."/>
            <person name="Papp V."/>
            <person name="Albert L."/>
            <person name="Andreopoulos W."/>
            <person name="Angelini C."/>
            <person name="Antonin V."/>
            <person name="Barry K.W."/>
            <person name="Bougher N.L."/>
            <person name="Buchanan P."/>
            <person name="Buyck B."/>
            <person name="Bense V."/>
            <person name="Catcheside P."/>
            <person name="Chovatia M."/>
            <person name="Cooper J."/>
            <person name="Damon W."/>
            <person name="Desjardin D."/>
            <person name="Finy P."/>
            <person name="Geml J."/>
            <person name="Haridas S."/>
            <person name="Hughes K."/>
            <person name="Justo A."/>
            <person name="Karasinski D."/>
            <person name="Kautmanova I."/>
            <person name="Kiss B."/>
            <person name="Kocsube S."/>
            <person name="Kotiranta H."/>
            <person name="LaButti K.M."/>
            <person name="Lechner B.E."/>
            <person name="Liimatainen K."/>
            <person name="Lipzen A."/>
            <person name="Lukacs Z."/>
            <person name="Mihaltcheva S."/>
            <person name="Morgado L.N."/>
            <person name="Niskanen T."/>
            <person name="Noordeloos M.E."/>
            <person name="Ohm R.A."/>
            <person name="Ortiz-Santana B."/>
            <person name="Ovrebo C."/>
            <person name="Racz N."/>
            <person name="Riley R."/>
            <person name="Savchenko A."/>
            <person name="Shiryaev A."/>
            <person name="Soop K."/>
            <person name="Spirin V."/>
            <person name="Szebenyi C."/>
            <person name="Tomsovsky M."/>
            <person name="Tulloss R.E."/>
            <person name="Uehling J."/>
            <person name="Grigoriev I.V."/>
            <person name="Vagvolgyi C."/>
            <person name="Papp T."/>
            <person name="Martin F.M."/>
            <person name="Miettinen O."/>
            <person name="Hibbett D.S."/>
            <person name="Nagy L.G."/>
        </authorList>
    </citation>
    <scope>NUCLEOTIDE SEQUENCE [LARGE SCALE GENOMIC DNA]</scope>
    <source>
        <strain evidence="1 2">CBS 309.79</strain>
    </source>
</reference>
<dbReference type="EMBL" id="ML178820">
    <property type="protein sequence ID" value="TFL03704.1"/>
    <property type="molecule type" value="Genomic_DNA"/>
</dbReference>
<accession>A0A5C3QZ93</accession>
<keyword evidence="2" id="KW-1185">Reference proteome</keyword>
<dbReference type="AlphaFoldDB" id="A0A5C3QZ93"/>
<dbReference type="Gene3D" id="3.30.450.30">
    <property type="entry name" value="Dynein light chain 2a, cytoplasmic"/>
    <property type="match status" value="1"/>
</dbReference>
<evidence type="ECO:0000313" key="2">
    <source>
        <dbReference type="Proteomes" id="UP000305067"/>
    </source>
</evidence>
<dbReference type="OrthoDB" id="9985637at2759"/>
<evidence type="ECO:0000313" key="1">
    <source>
        <dbReference type="EMBL" id="TFL03704.1"/>
    </source>
</evidence>
<dbReference type="Proteomes" id="UP000305067">
    <property type="component" value="Unassembled WGS sequence"/>
</dbReference>
<dbReference type="SUPFAM" id="SSF103196">
    <property type="entry name" value="Roadblock/LC7 domain"/>
    <property type="match status" value="1"/>
</dbReference>
<proteinExistence type="predicted"/>
<organism evidence="1 2">
    <name type="scientific">Pterulicium gracile</name>
    <dbReference type="NCBI Taxonomy" id="1884261"/>
    <lineage>
        <taxon>Eukaryota</taxon>
        <taxon>Fungi</taxon>
        <taxon>Dikarya</taxon>
        <taxon>Basidiomycota</taxon>
        <taxon>Agaricomycotina</taxon>
        <taxon>Agaricomycetes</taxon>
        <taxon>Agaricomycetidae</taxon>
        <taxon>Agaricales</taxon>
        <taxon>Pleurotineae</taxon>
        <taxon>Pterulaceae</taxon>
        <taxon>Pterulicium</taxon>
    </lineage>
</organism>
<gene>
    <name evidence="1" type="ORF">BDV98DRAFT_564668</name>
</gene>
<sequence>MQAHPNNLSAPSAAEDSAAYVSSSLDDTLSSLTANKNVLGYLLLTRSSEPGPVGIIRMSGAIFDGDKGKKYAGVVSRMVQSVQGGLDDVQVEDESDDLRFLRIRTRRYEIMITPSTNHILAVLHDPGSS</sequence>